<proteinExistence type="predicted"/>
<dbReference type="Proteomes" id="UP000287651">
    <property type="component" value="Unassembled WGS sequence"/>
</dbReference>
<reference evidence="1 2" key="1">
    <citation type="journal article" date="2014" name="Agronomy (Basel)">
        <title>A Draft Genome Sequence for Ensete ventricosum, the Drought-Tolerant Tree Against Hunger.</title>
        <authorList>
            <person name="Harrison J."/>
            <person name="Moore K.A."/>
            <person name="Paszkiewicz K."/>
            <person name="Jones T."/>
            <person name="Grant M."/>
            <person name="Ambacheew D."/>
            <person name="Muzemil S."/>
            <person name="Studholme D.J."/>
        </authorList>
    </citation>
    <scope>NUCLEOTIDE SEQUENCE [LARGE SCALE GENOMIC DNA]</scope>
</reference>
<sequence>MKAFPVGTSTFPERTQKAPLEMKKESIPAASCCLPLAPTRPGYDLAAALGLLLVAPSQLLSVGKQHLPAVVSERRRCTESTRALNRTVSTGSRRRCFLVHLDDDSVAGTSFSLLLRLPGFHYSISSDAVSAAGLTGSIVDKMGWDRRPGDVVDRFLLFHLWPAAQGNNSKQLNRSAAQFSPPLSTTKI</sequence>
<evidence type="ECO:0000313" key="2">
    <source>
        <dbReference type="Proteomes" id="UP000287651"/>
    </source>
</evidence>
<dbReference type="EMBL" id="AMZH03030611">
    <property type="protein sequence ID" value="RRT32822.1"/>
    <property type="molecule type" value="Genomic_DNA"/>
</dbReference>
<name>A0A426X021_ENSVE</name>
<comment type="caution">
    <text evidence="1">The sequence shown here is derived from an EMBL/GenBank/DDBJ whole genome shotgun (WGS) entry which is preliminary data.</text>
</comment>
<protein>
    <submittedName>
        <fullName evidence="1">Uncharacterized protein</fullName>
    </submittedName>
</protein>
<accession>A0A426X021</accession>
<organism evidence="1 2">
    <name type="scientific">Ensete ventricosum</name>
    <name type="common">Abyssinian banana</name>
    <name type="synonym">Musa ensete</name>
    <dbReference type="NCBI Taxonomy" id="4639"/>
    <lineage>
        <taxon>Eukaryota</taxon>
        <taxon>Viridiplantae</taxon>
        <taxon>Streptophyta</taxon>
        <taxon>Embryophyta</taxon>
        <taxon>Tracheophyta</taxon>
        <taxon>Spermatophyta</taxon>
        <taxon>Magnoliopsida</taxon>
        <taxon>Liliopsida</taxon>
        <taxon>Zingiberales</taxon>
        <taxon>Musaceae</taxon>
        <taxon>Ensete</taxon>
    </lineage>
</organism>
<dbReference type="AlphaFoldDB" id="A0A426X021"/>
<evidence type="ECO:0000313" key="1">
    <source>
        <dbReference type="EMBL" id="RRT32822.1"/>
    </source>
</evidence>
<gene>
    <name evidence="1" type="ORF">B296_00051989</name>
</gene>